<dbReference type="OrthoDB" id="2679660at2759"/>
<feature type="compositionally biased region" description="Polar residues" evidence="1">
    <location>
        <begin position="167"/>
        <end position="177"/>
    </location>
</feature>
<organism evidence="3 4">
    <name type="scientific">Scleroderma citrinum Foug A</name>
    <dbReference type="NCBI Taxonomy" id="1036808"/>
    <lineage>
        <taxon>Eukaryota</taxon>
        <taxon>Fungi</taxon>
        <taxon>Dikarya</taxon>
        <taxon>Basidiomycota</taxon>
        <taxon>Agaricomycotina</taxon>
        <taxon>Agaricomycetes</taxon>
        <taxon>Agaricomycetidae</taxon>
        <taxon>Boletales</taxon>
        <taxon>Sclerodermatineae</taxon>
        <taxon>Sclerodermataceae</taxon>
        <taxon>Scleroderma</taxon>
    </lineage>
</organism>
<reference evidence="4" key="2">
    <citation type="submission" date="2015-01" db="EMBL/GenBank/DDBJ databases">
        <title>Evolutionary Origins and Diversification of the Mycorrhizal Mutualists.</title>
        <authorList>
            <consortium name="DOE Joint Genome Institute"/>
            <consortium name="Mycorrhizal Genomics Consortium"/>
            <person name="Kohler A."/>
            <person name="Kuo A."/>
            <person name="Nagy L.G."/>
            <person name="Floudas D."/>
            <person name="Copeland A."/>
            <person name="Barry K.W."/>
            <person name="Cichocki N."/>
            <person name="Veneault-Fourrey C."/>
            <person name="LaButti K."/>
            <person name="Lindquist E.A."/>
            <person name="Lipzen A."/>
            <person name="Lundell T."/>
            <person name="Morin E."/>
            <person name="Murat C."/>
            <person name="Riley R."/>
            <person name="Ohm R."/>
            <person name="Sun H."/>
            <person name="Tunlid A."/>
            <person name="Henrissat B."/>
            <person name="Grigoriev I.V."/>
            <person name="Hibbett D.S."/>
            <person name="Martin F."/>
        </authorList>
    </citation>
    <scope>NUCLEOTIDE SEQUENCE [LARGE SCALE GENOMIC DNA]</scope>
    <source>
        <strain evidence="4">Foug A</strain>
    </source>
</reference>
<sequence length="177" mass="20284">MMRMVNTLNESPTKAITRSNTFDMLESSIALVAMLPIILPFTVGVAVIKWPHATYERIPEVQRKFVAYITDLTHVLDIIFTLTASRKEEKLTIKIIKAAIVLYQTSQRRRDVHNKIKELPIAFFGGCDVNVEMESIVKSRYTTDDDLKEKVEKMTPAELEGDEDWDPSQSYDSRMAK</sequence>
<dbReference type="Proteomes" id="UP000053989">
    <property type="component" value="Unassembled WGS sequence"/>
</dbReference>
<keyword evidence="2" id="KW-0472">Membrane</keyword>
<reference evidence="3 4" key="1">
    <citation type="submission" date="2014-04" db="EMBL/GenBank/DDBJ databases">
        <authorList>
            <consortium name="DOE Joint Genome Institute"/>
            <person name="Kuo A."/>
            <person name="Kohler A."/>
            <person name="Nagy L.G."/>
            <person name="Floudas D."/>
            <person name="Copeland A."/>
            <person name="Barry K.W."/>
            <person name="Cichocki N."/>
            <person name="Veneault-Fourrey C."/>
            <person name="LaButti K."/>
            <person name="Lindquist E.A."/>
            <person name="Lipzen A."/>
            <person name="Lundell T."/>
            <person name="Morin E."/>
            <person name="Murat C."/>
            <person name="Sun H."/>
            <person name="Tunlid A."/>
            <person name="Henrissat B."/>
            <person name="Grigoriev I.V."/>
            <person name="Hibbett D.S."/>
            <person name="Martin F."/>
            <person name="Nordberg H.P."/>
            <person name="Cantor M.N."/>
            <person name="Hua S.X."/>
        </authorList>
    </citation>
    <scope>NUCLEOTIDE SEQUENCE [LARGE SCALE GENOMIC DNA]</scope>
    <source>
        <strain evidence="3 4">Foug A</strain>
    </source>
</reference>
<keyword evidence="2" id="KW-1133">Transmembrane helix</keyword>
<evidence type="ECO:0000313" key="4">
    <source>
        <dbReference type="Proteomes" id="UP000053989"/>
    </source>
</evidence>
<name>A0A0C3E0P0_9AGAM</name>
<dbReference type="EMBL" id="KN822017">
    <property type="protein sequence ID" value="KIM66370.1"/>
    <property type="molecule type" value="Genomic_DNA"/>
</dbReference>
<proteinExistence type="predicted"/>
<evidence type="ECO:0000313" key="3">
    <source>
        <dbReference type="EMBL" id="KIM66370.1"/>
    </source>
</evidence>
<dbReference type="HOGENOM" id="CLU_095393_0_0_1"/>
<dbReference type="AlphaFoldDB" id="A0A0C3E0P0"/>
<feature type="region of interest" description="Disordered" evidence="1">
    <location>
        <begin position="153"/>
        <end position="177"/>
    </location>
</feature>
<keyword evidence="4" id="KW-1185">Reference proteome</keyword>
<accession>A0A0C3E0P0</accession>
<dbReference type="InParanoid" id="A0A0C3E0P0"/>
<protein>
    <submittedName>
        <fullName evidence="3">Uncharacterized protein</fullName>
    </submittedName>
</protein>
<keyword evidence="2" id="KW-0812">Transmembrane</keyword>
<gene>
    <name evidence="3" type="ORF">SCLCIDRAFT_1211130</name>
</gene>
<feature type="transmembrane region" description="Helical" evidence="2">
    <location>
        <begin position="28"/>
        <end position="48"/>
    </location>
</feature>
<evidence type="ECO:0000256" key="1">
    <source>
        <dbReference type="SAM" id="MobiDB-lite"/>
    </source>
</evidence>
<evidence type="ECO:0000256" key="2">
    <source>
        <dbReference type="SAM" id="Phobius"/>
    </source>
</evidence>